<comment type="pathway">
    <text evidence="7">Glycan biosynthesis; glycogen biosynthesis.</text>
</comment>
<dbReference type="SUPFAM" id="SSF53756">
    <property type="entry name" value="UDP-Glycosyltransferase/glycogen phosphorylase"/>
    <property type="match status" value="1"/>
</dbReference>
<dbReference type="EMBL" id="CP001739">
    <property type="protein sequence ID" value="ACZ08999.1"/>
    <property type="molecule type" value="Genomic_DNA"/>
</dbReference>
<protein>
    <recommendedName>
        <fullName evidence="7">Glycogen synthase</fullName>
        <ecNumber evidence="7">2.4.1.21</ecNumber>
    </recommendedName>
    <alternativeName>
        <fullName evidence="7">Starch [bacterial glycogen] synthase</fullName>
    </alternativeName>
</protein>
<keyword evidence="11" id="KW-1185">Reference proteome</keyword>
<comment type="catalytic activity">
    <reaction evidence="1 7">
        <text>[(1-&gt;4)-alpha-D-glucosyl](n) + ADP-alpha-D-glucose = [(1-&gt;4)-alpha-D-glucosyl](n+1) + ADP + H(+)</text>
        <dbReference type="Rhea" id="RHEA:18189"/>
        <dbReference type="Rhea" id="RHEA-COMP:9584"/>
        <dbReference type="Rhea" id="RHEA-COMP:9587"/>
        <dbReference type="ChEBI" id="CHEBI:15378"/>
        <dbReference type="ChEBI" id="CHEBI:15444"/>
        <dbReference type="ChEBI" id="CHEBI:57498"/>
        <dbReference type="ChEBI" id="CHEBI:456216"/>
        <dbReference type="EC" id="2.4.1.21"/>
    </reaction>
</comment>
<dbReference type="Gene3D" id="3.40.50.2000">
    <property type="entry name" value="Glycogen Phosphorylase B"/>
    <property type="match status" value="2"/>
</dbReference>
<sequence>MNVVYVASEVFPFFKTGGLADVMYSLPRKMSRIGHDVSVIMPKYSQISQIYTRKMEHVISVEYSGRVFNIYKIVEGYVIYYFVENKELFERSQVYGCDDEDIQFSVFCEIVLKFLRKIQLKADIIHCNDWQTGLLPFFLKKRYILSDEFFANMKTVFTIHNLMYQGKFSKTSLHRLGYDVEGDGLNFMRIGMEYADIVTTVSKTYAEEIKYPYFSEGLEDMTTSKKIYGVLNGIDVIYFNPERNSSIYVNYNIYTRKDKAKNKMFLQQEMKLPETAETPVISMITRLVEGKGMDLVRYNIEELLKDPVQIIILGSGDKQYEEFFWNLEKKYPSKFKIKLGYDPVLANKIYAGSDMFLMPSRYEPCGLSQMIAMKFGTIPIVRETGGLKDTVTSYNKYTGEGNGFTFANFNADDMLYTLRRAERYYFNDKGVWDKLIERNMNLDFSWIRSAREYEKLYWIAKGDKVLKADLAEK</sequence>
<evidence type="ECO:0000259" key="8">
    <source>
        <dbReference type="Pfam" id="PF00534"/>
    </source>
</evidence>
<dbReference type="KEGG" id="str:Sterm_2145"/>
<dbReference type="CDD" id="cd03791">
    <property type="entry name" value="GT5_Glycogen_synthase_DULL1-like"/>
    <property type="match status" value="1"/>
</dbReference>
<keyword evidence="6 7" id="KW-0320">Glycogen biosynthesis</keyword>
<dbReference type="HAMAP" id="MF_00484">
    <property type="entry name" value="Glycogen_synth"/>
    <property type="match status" value="1"/>
</dbReference>
<evidence type="ECO:0000256" key="7">
    <source>
        <dbReference type="HAMAP-Rule" id="MF_00484"/>
    </source>
</evidence>
<gene>
    <name evidence="7" type="primary">glgA</name>
    <name evidence="10" type="ordered locus">Sterm_2145</name>
</gene>
<keyword evidence="4 7" id="KW-0328">Glycosyltransferase</keyword>
<dbReference type="Pfam" id="PF00534">
    <property type="entry name" value="Glycos_transf_1"/>
    <property type="match status" value="1"/>
</dbReference>
<accession>D1AK83</accession>
<dbReference type="RefSeq" id="WP_012861593.1">
    <property type="nucleotide sequence ID" value="NC_013517.1"/>
</dbReference>
<feature type="binding site" evidence="7">
    <location>
        <position position="15"/>
    </location>
    <ligand>
        <name>ADP-alpha-D-glucose</name>
        <dbReference type="ChEBI" id="CHEBI:57498"/>
    </ligand>
</feature>
<evidence type="ECO:0000313" key="10">
    <source>
        <dbReference type="EMBL" id="ACZ08999.1"/>
    </source>
</evidence>
<comment type="function">
    <text evidence="2 7">Synthesizes alpha-1,4-glucan chains using ADP-glucose.</text>
</comment>
<dbReference type="InterPro" id="IPR011835">
    <property type="entry name" value="GS/SS"/>
</dbReference>
<proteinExistence type="inferred from homology"/>
<comment type="similarity">
    <text evidence="3 7">Belongs to the glycosyltransferase 1 family. Bacterial/plant glycogen synthase subfamily.</text>
</comment>
<keyword evidence="5 7" id="KW-0808">Transferase</keyword>
<name>D1AK83_SEBTE</name>
<dbReference type="GO" id="GO:0005978">
    <property type="term" value="P:glycogen biosynthetic process"/>
    <property type="evidence" value="ECO:0007669"/>
    <property type="project" value="UniProtKB-UniRule"/>
</dbReference>
<dbReference type="CAZy" id="GT5">
    <property type="family name" value="Glycosyltransferase Family 5"/>
</dbReference>
<evidence type="ECO:0000256" key="2">
    <source>
        <dbReference type="ARBA" id="ARBA00002764"/>
    </source>
</evidence>
<reference evidence="10 11" key="2">
    <citation type="journal article" date="2010" name="Stand. Genomic Sci.">
        <title>Complete genome sequence of Sebaldella termitidis type strain (NCTC 11300).</title>
        <authorList>
            <person name="Harmon-Smith M."/>
            <person name="Celia L."/>
            <person name="Chertkov O."/>
            <person name="Lapidus A."/>
            <person name="Copeland A."/>
            <person name="Glavina Del Rio T."/>
            <person name="Nolan M."/>
            <person name="Lucas S."/>
            <person name="Tice H."/>
            <person name="Cheng J.F."/>
            <person name="Han C."/>
            <person name="Detter J.C."/>
            <person name="Bruce D."/>
            <person name="Goodwin L."/>
            <person name="Pitluck S."/>
            <person name="Pati A."/>
            <person name="Liolios K."/>
            <person name="Ivanova N."/>
            <person name="Mavromatis K."/>
            <person name="Mikhailova N."/>
            <person name="Chen A."/>
            <person name="Palaniappan K."/>
            <person name="Land M."/>
            <person name="Hauser L."/>
            <person name="Chang Y.J."/>
            <person name="Jeffries C.D."/>
            <person name="Brettin T."/>
            <person name="Goker M."/>
            <person name="Beck B."/>
            <person name="Bristow J."/>
            <person name="Eisen J.A."/>
            <person name="Markowitz V."/>
            <person name="Hugenholtz P."/>
            <person name="Kyrpides N.C."/>
            <person name="Klenk H.P."/>
            <person name="Chen F."/>
        </authorList>
    </citation>
    <scope>NUCLEOTIDE SEQUENCE [LARGE SCALE GENOMIC DNA]</scope>
    <source>
        <strain evidence="11">ATCC 33386 / NCTC 11300</strain>
    </source>
</reference>
<evidence type="ECO:0000313" key="11">
    <source>
        <dbReference type="Proteomes" id="UP000000845"/>
    </source>
</evidence>
<dbReference type="GO" id="GO:0009011">
    <property type="term" value="F:alpha-1,4-glucan glucosyltransferase (ADP-glucose donor) activity"/>
    <property type="evidence" value="ECO:0007669"/>
    <property type="project" value="UniProtKB-UniRule"/>
</dbReference>
<dbReference type="HOGENOM" id="CLU_009583_18_2_0"/>
<dbReference type="NCBIfam" id="TIGR02095">
    <property type="entry name" value="glgA"/>
    <property type="match status" value="1"/>
</dbReference>
<evidence type="ECO:0000256" key="1">
    <source>
        <dbReference type="ARBA" id="ARBA00001478"/>
    </source>
</evidence>
<feature type="domain" description="Starch synthase catalytic" evidence="9">
    <location>
        <begin position="2"/>
        <end position="221"/>
    </location>
</feature>
<evidence type="ECO:0000256" key="4">
    <source>
        <dbReference type="ARBA" id="ARBA00022676"/>
    </source>
</evidence>
<dbReference type="InterPro" id="IPR001296">
    <property type="entry name" value="Glyco_trans_1"/>
</dbReference>
<dbReference type="PANTHER" id="PTHR45825:SF11">
    <property type="entry name" value="ALPHA AMYLASE DOMAIN-CONTAINING PROTEIN"/>
    <property type="match status" value="1"/>
</dbReference>
<dbReference type="Pfam" id="PF08323">
    <property type="entry name" value="Glyco_transf_5"/>
    <property type="match status" value="1"/>
</dbReference>
<evidence type="ECO:0000259" key="9">
    <source>
        <dbReference type="Pfam" id="PF08323"/>
    </source>
</evidence>
<reference evidence="11" key="1">
    <citation type="submission" date="2009-09" db="EMBL/GenBank/DDBJ databases">
        <title>The complete chromosome of Sebaldella termitidis ATCC 33386.</title>
        <authorList>
            <consortium name="US DOE Joint Genome Institute (JGI-PGF)"/>
            <person name="Lucas S."/>
            <person name="Copeland A."/>
            <person name="Lapidus A."/>
            <person name="Glavina del Rio T."/>
            <person name="Dalin E."/>
            <person name="Tice H."/>
            <person name="Bruce D."/>
            <person name="Goodwin L."/>
            <person name="Pitluck S."/>
            <person name="Kyrpides N."/>
            <person name="Mavromatis K."/>
            <person name="Ivanova N."/>
            <person name="Mikhailova N."/>
            <person name="Sims D."/>
            <person name="Meincke L."/>
            <person name="Brettin T."/>
            <person name="Detter J.C."/>
            <person name="Han C."/>
            <person name="Larimer F."/>
            <person name="Land M."/>
            <person name="Hauser L."/>
            <person name="Markowitz V."/>
            <person name="Cheng J.F."/>
            <person name="Hugenholtz P."/>
            <person name="Woyke T."/>
            <person name="Wu D."/>
            <person name="Eisen J.A."/>
        </authorList>
    </citation>
    <scope>NUCLEOTIDE SEQUENCE [LARGE SCALE GENOMIC DNA]</scope>
    <source>
        <strain evidence="11">ATCC 33386 / NCTC 11300</strain>
    </source>
</reference>
<dbReference type="PANTHER" id="PTHR45825">
    <property type="entry name" value="GRANULE-BOUND STARCH SYNTHASE 1, CHLOROPLASTIC/AMYLOPLASTIC"/>
    <property type="match status" value="1"/>
</dbReference>
<feature type="domain" description="Glycosyl transferase family 1" evidence="8">
    <location>
        <begin position="272"/>
        <end position="420"/>
    </location>
</feature>
<dbReference type="AlphaFoldDB" id="D1AK83"/>
<dbReference type="UniPathway" id="UPA00164"/>
<evidence type="ECO:0000256" key="3">
    <source>
        <dbReference type="ARBA" id="ARBA00010281"/>
    </source>
</evidence>
<evidence type="ECO:0000256" key="6">
    <source>
        <dbReference type="ARBA" id="ARBA00023056"/>
    </source>
</evidence>
<dbReference type="InterPro" id="IPR013534">
    <property type="entry name" value="Starch_synth_cat_dom"/>
</dbReference>
<dbReference type="STRING" id="526218.Sterm_2145"/>
<dbReference type="Proteomes" id="UP000000845">
    <property type="component" value="Chromosome"/>
</dbReference>
<dbReference type="eggNOG" id="COG0297">
    <property type="taxonomic scope" value="Bacteria"/>
</dbReference>
<evidence type="ECO:0000256" key="5">
    <source>
        <dbReference type="ARBA" id="ARBA00022679"/>
    </source>
</evidence>
<dbReference type="EC" id="2.4.1.21" evidence="7"/>
<organism evidence="10 11">
    <name type="scientific">Sebaldella termitidis (strain ATCC 33386 / NCTC 11300)</name>
    <dbReference type="NCBI Taxonomy" id="526218"/>
    <lineage>
        <taxon>Bacteria</taxon>
        <taxon>Fusobacteriati</taxon>
        <taxon>Fusobacteriota</taxon>
        <taxon>Fusobacteriia</taxon>
        <taxon>Fusobacteriales</taxon>
        <taxon>Leptotrichiaceae</taxon>
        <taxon>Sebaldella</taxon>
    </lineage>
</organism>
<dbReference type="GO" id="GO:0004373">
    <property type="term" value="F:alpha-1,4-glucan glucosyltransferase (UDP-glucose donor) activity"/>
    <property type="evidence" value="ECO:0007669"/>
    <property type="project" value="InterPro"/>
</dbReference>